<dbReference type="SUPFAM" id="SSF53850">
    <property type="entry name" value="Periplasmic binding protein-like II"/>
    <property type="match status" value="1"/>
</dbReference>
<comment type="caution">
    <text evidence="6">The sequence shown here is derived from an EMBL/GenBank/DDBJ whole genome shotgun (WGS) entry which is preliminary data.</text>
</comment>
<dbReference type="Gene3D" id="1.10.10.10">
    <property type="entry name" value="Winged helix-like DNA-binding domain superfamily/Winged helix DNA-binding domain"/>
    <property type="match status" value="1"/>
</dbReference>
<name>A0ABU9BEJ6_9BURK</name>
<dbReference type="CDD" id="cd05466">
    <property type="entry name" value="PBP2_LTTR_substrate"/>
    <property type="match status" value="1"/>
</dbReference>
<organism evidence="6 7">
    <name type="scientific">Pseudaquabacterium rugosum</name>
    <dbReference type="NCBI Taxonomy" id="2984194"/>
    <lineage>
        <taxon>Bacteria</taxon>
        <taxon>Pseudomonadati</taxon>
        <taxon>Pseudomonadota</taxon>
        <taxon>Betaproteobacteria</taxon>
        <taxon>Burkholderiales</taxon>
        <taxon>Sphaerotilaceae</taxon>
        <taxon>Pseudaquabacterium</taxon>
    </lineage>
</organism>
<keyword evidence="3" id="KW-0238">DNA-binding</keyword>
<evidence type="ECO:0000256" key="2">
    <source>
        <dbReference type="ARBA" id="ARBA00023015"/>
    </source>
</evidence>
<evidence type="ECO:0000256" key="4">
    <source>
        <dbReference type="ARBA" id="ARBA00023163"/>
    </source>
</evidence>
<keyword evidence="2" id="KW-0805">Transcription regulation</keyword>
<dbReference type="Gene3D" id="3.40.190.10">
    <property type="entry name" value="Periplasmic binding protein-like II"/>
    <property type="match status" value="2"/>
</dbReference>
<evidence type="ECO:0000259" key="5">
    <source>
        <dbReference type="PROSITE" id="PS50931"/>
    </source>
</evidence>
<reference evidence="6 7" key="1">
    <citation type="submission" date="2024-04" db="EMBL/GenBank/DDBJ databases">
        <title>Novel species of the genus Ideonella isolated from streams.</title>
        <authorList>
            <person name="Lu H."/>
        </authorList>
    </citation>
    <scope>NUCLEOTIDE SEQUENCE [LARGE SCALE GENOMIC DNA]</scope>
    <source>
        <strain evidence="6 7">BYS139W</strain>
    </source>
</reference>
<evidence type="ECO:0000313" key="7">
    <source>
        <dbReference type="Proteomes" id="UP001368500"/>
    </source>
</evidence>
<dbReference type="RefSeq" id="WP_341376131.1">
    <property type="nucleotide sequence ID" value="NZ_JBBUTF010000022.1"/>
</dbReference>
<dbReference type="Pfam" id="PF03466">
    <property type="entry name" value="LysR_substrate"/>
    <property type="match status" value="1"/>
</dbReference>
<evidence type="ECO:0000256" key="3">
    <source>
        <dbReference type="ARBA" id="ARBA00023125"/>
    </source>
</evidence>
<comment type="similarity">
    <text evidence="1">Belongs to the LysR transcriptional regulatory family.</text>
</comment>
<feature type="domain" description="HTH lysR-type" evidence="5">
    <location>
        <begin position="8"/>
        <end position="65"/>
    </location>
</feature>
<dbReference type="InterPro" id="IPR050950">
    <property type="entry name" value="HTH-type_LysR_regulators"/>
</dbReference>
<dbReference type="InterPro" id="IPR005119">
    <property type="entry name" value="LysR_subst-bd"/>
</dbReference>
<dbReference type="InterPro" id="IPR000847">
    <property type="entry name" value="LysR_HTH_N"/>
</dbReference>
<protein>
    <submittedName>
        <fullName evidence="6">LysR family transcriptional regulator</fullName>
    </submittedName>
</protein>
<dbReference type="PANTHER" id="PTHR30419">
    <property type="entry name" value="HTH-TYPE TRANSCRIPTIONAL REGULATOR YBHD"/>
    <property type="match status" value="1"/>
</dbReference>
<dbReference type="Proteomes" id="UP001368500">
    <property type="component" value="Unassembled WGS sequence"/>
</dbReference>
<dbReference type="SUPFAM" id="SSF46785">
    <property type="entry name" value="Winged helix' DNA-binding domain"/>
    <property type="match status" value="1"/>
</dbReference>
<dbReference type="EMBL" id="JBBUTF010000022">
    <property type="protein sequence ID" value="MEK8028346.1"/>
    <property type="molecule type" value="Genomic_DNA"/>
</dbReference>
<keyword evidence="7" id="KW-1185">Reference proteome</keyword>
<gene>
    <name evidence="6" type="ORF">AACH11_20490</name>
</gene>
<proteinExistence type="inferred from homology"/>
<sequence>MTDPLEQLRLRDLGLLDRVAELGSLRRVAESLHVTQPAVTQMLAALERAMGCALVLRGRRGVTLTPAGTAALQRLRAARQELHQARAAAQAHERPVLRLGCTPIASLRVLPQALERLMSQTPHMRLLLSEAGVGPLWQQLLDGELDALIGRLPADGRLDPALCSMPVGEERLVLVAGRHHPLAQPATPPRGRRAWQQALSDAAWVLPPDDGVATRGLREWLAQGGFSLPPAQVTCGAYQPALNLVAQAPLLALVPEAAAAAQAEALGLVVLRAPWPAPVVQLVLAARAAAWEEGVVRPLRGCFGVG</sequence>
<dbReference type="InterPro" id="IPR036388">
    <property type="entry name" value="WH-like_DNA-bd_sf"/>
</dbReference>
<dbReference type="InterPro" id="IPR036390">
    <property type="entry name" value="WH_DNA-bd_sf"/>
</dbReference>
<dbReference type="Pfam" id="PF00126">
    <property type="entry name" value="HTH_1"/>
    <property type="match status" value="1"/>
</dbReference>
<accession>A0ABU9BEJ6</accession>
<evidence type="ECO:0000256" key="1">
    <source>
        <dbReference type="ARBA" id="ARBA00009437"/>
    </source>
</evidence>
<dbReference type="PROSITE" id="PS50931">
    <property type="entry name" value="HTH_LYSR"/>
    <property type="match status" value="1"/>
</dbReference>
<dbReference type="PRINTS" id="PR00039">
    <property type="entry name" value="HTHLYSR"/>
</dbReference>
<evidence type="ECO:0000313" key="6">
    <source>
        <dbReference type="EMBL" id="MEK8028346.1"/>
    </source>
</evidence>
<keyword evidence="4" id="KW-0804">Transcription</keyword>